<keyword evidence="3" id="KW-1185">Reference proteome</keyword>
<keyword evidence="1" id="KW-1133">Transmembrane helix</keyword>
<sequence>MKYLFYQYKLPIVCGSIGLVLAILLVTIGFFKTLLILLLTLLGIYLGFYLEQNERLTQLFQRNKRY</sequence>
<dbReference type="InterPro" id="IPR018730">
    <property type="entry name" value="DUF2273"/>
</dbReference>
<evidence type="ECO:0000313" key="3">
    <source>
        <dbReference type="Proteomes" id="UP001429357"/>
    </source>
</evidence>
<proteinExistence type="predicted"/>
<evidence type="ECO:0000313" key="2">
    <source>
        <dbReference type="EMBL" id="MEO1780520.1"/>
    </source>
</evidence>
<dbReference type="RefSeq" id="WP_048603193.1">
    <property type="nucleotide sequence ID" value="NZ_MAEI02000001.1"/>
</dbReference>
<comment type="caution">
    <text evidence="2">The sequence shown here is derived from an EMBL/GenBank/DDBJ whole genome shotgun (WGS) entry which is preliminary data.</text>
</comment>
<name>A0ABV0EXU4_9ENTE</name>
<keyword evidence="1" id="KW-0472">Membrane</keyword>
<keyword evidence="1" id="KW-0812">Transmembrane</keyword>
<evidence type="ECO:0000256" key="1">
    <source>
        <dbReference type="SAM" id="Phobius"/>
    </source>
</evidence>
<dbReference type="EMBL" id="MAEI02000001">
    <property type="protein sequence ID" value="MEO1780520.1"/>
    <property type="molecule type" value="Genomic_DNA"/>
</dbReference>
<feature type="transmembrane region" description="Helical" evidence="1">
    <location>
        <begin position="33"/>
        <end position="50"/>
    </location>
</feature>
<reference evidence="2" key="2">
    <citation type="submission" date="2024-02" db="EMBL/GenBank/DDBJ databases">
        <title>The Genome Sequence of Enterococcus diestrammenae JM9A.</title>
        <authorList>
            <person name="Earl A."/>
            <person name="Manson A."/>
            <person name="Gilmore M."/>
            <person name="Sanders J."/>
            <person name="Shea T."/>
            <person name="Howe W."/>
            <person name="Livny J."/>
            <person name="Cuomo C."/>
            <person name="Neafsey D."/>
            <person name="Birren B."/>
        </authorList>
    </citation>
    <scope>NUCLEOTIDE SEQUENCE</scope>
    <source>
        <strain evidence="2">JM9A</strain>
    </source>
</reference>
<feature type="transmembrane region" description="Helical" evidence="1">
    <location>
        <begin position="6"/>
        <end position="26"/>
    </location>
</feature>
<reference evidence="2" key="1">
    <citation type="submission" date="2016-06" db="EMBL/GenBank/DDBJ databases">
        <authorList>
            <person name="Van Tyne D."/>
        </authorList>
    </citation>
    <scope>NUCLEOTIDE SEQUENCE</scope>
    <source>
        <strain evidence="2">JM9A</strain>
    </source>
</reference>
<gene>
    <name evidence="2" type="ORF">BAU18_000059</name>
</gene>
<organism evidence="2 3">
    <name type="scientific">Enterococcus diestrammenae</name>
    <dbReference type="NCBI Taxonomy" id="1155073"/>
    <lineage>
        <taxon>Bacteria</taxon>
        <taxon>Bacillati</taxon>
        <taxon>Bacillota</taxon>
        <taxon>Bacilli</taxon>
        <taxon>Lactobacillales</taxon>
        <taxon>Enterococcaceae</taxon>
        <taxon>Enterococcus</taxon>
    </lineage>
</organism>
<protein>
    <recommendedName>
        <fullName evidence="4">DUF2273 domain-containing protein</fullName>
    </recommendedName>
</protein>
<evidence type="ECO:0008006" key="4">
    <source>
        <dbReference type="Google" id="ProtNLM"/>
    </source>
</evidence>
<accession>A0ABV0EXU4</accession>
<dbReference type="Pfam" id="PF10031">
    <property type="entry name" value="DUF2273"/>
    <property type="match status" value="1"/>
</dbReference>
<dbReference type="Proteomes" id="UP001429357">
    <property type="component" value="Unassembled WGS sequence"/>
</dbReference>